<protein>
    <submittedName>
        <fullName evidence="1">Uncharacterized protein</fullName>
    </submittedName>
</protein>
<dbReference type="EMBL" id="CAXLJM020000012">
    <property type="protein sequence ID" value="CAL8077414.1"/>
    <property type="molecule type" value="Genomic_DNA"/>
</dbReference>
<keyword evidence="2" id="KW-1185">Reference proteome</keyword>
<gene>
    <name evidence="1" type="ORF">ODALV1_LOCUS3809</name>
</gene>
<feature type="non-terminal residue" evidence="1">
    <location>
        <position position="63"/>
    </location>
</feature>
<evidence type="ECO:0000313" key="1">
    <source>
        <dbReference type="EMBL" id="CAL8077414.1"/>
    </source>
</evidence>
<reference evidence="1 2" key="1">
    <citation type="submission" date="2024-08" db="EMBL/GenBank/DDBJ databases">
        <authorList>
            <person name="Cucini C."/>
            <person name="Frati F."/>
        </authorList>
    </citation>
    <scope>NUCLEOTIDE SEQUENCE [LARGE SCALE GENOMIC DNA]</scope>
</reference>
<sequence>MVRRISSGSVFEKNPPVSTSIDISPQKTRALQDHHRKRRIFQTIFRFATPLHIQILLVCNAWM</sequence>
<evidence type="ECO:0000313" key="2">
    <source>
        <dbReference type="Proteomes" id="UP001642540"/>
    </source>
</evidence>
<accession>A0ABP1PVZ0</accession>
<dbReference type="Proteomes" id="UP001642540">
    <property type="component" value="Unassembled WGS sequence"/>
</dbReference>
<name>A0ABP1PVZ0_9HEXA</name>
<proteinExistence type="predicted"/>
<organism evidence="1 2">
    <name type="scientific">Orchesella dallaii</name>
    <dbReference type="NCBI Taxonomy" id="48710"/>
    <lineage>
        <taxon>Eukaryota</taxon>
        <taxon>Metazoa</taxon>
        <taxon>Ecdysozoa</taxon>
        <taxon>Arthropoda</taxon>
        <taxon>Hexapoda</taxon>
        <taxon>Collembola</taxon>
        <taxon>Entomobryomorpha</taxon>
        <taxon>Entomobryoidea</taxon>
        <taxon>Orchesellidae</taxon>
        <taxon>Orchesellinae</taxon>
        <taxon>Orchesella</taxon>
    </lineage>
</organism>
<comment type="caution">
    <text evidence="1">The sequence shown here is derived from an EMBL/GenBank/DDBJ whole genome shotgun (WGS) entry which is preliminary data.</text>
</comment>